<dbReference type="PROSITE" id="PS51257">
    <property type="entry name" value="PROKAR_LIPOPROTEIN"/>
    <property type="match status" value="1"/>
</dbReference>
<evidence type="ECO:0000256" key="1">
    <source>
        <dbReference type="PROSITE-ProRule" id="PRU00339"/>
    </source>
</evidence>
<keyword evidence="2" id="KW-0732">Signal</keyword>
<evidence type="ECO:0008006" key="5">
    <source>
        <dbReference type="Google" id="ProtNLM"/>
    </source>
</evidence>
<keyword evidence="4" id="KW-1185">Reference proteome</keyword>
<dbReference type="Proteomes" id="UP000197068">
    <property type="component" value="Unassembled WGS sequence"/>
</dbReference>
<dbReference type="InterPro" id="IPR011990">
    <property type="entry name" value="TPR-like_helical_dom_sf"/>
</dbReference>
<dbReference type="SUPFAM" id="SSF48452">
    <property type="entry name" value="TPR-like"/>
    <property type="match status" value="1"/>
</dbReference>
<proteinExistence type="predicted"/>
<protein>
    <recommendedName>
        <fullName evidence="5">Lipoprotein</fullName>
    </recommendedName>
</protein>
<feature type="chain" id="PRO_5046848829" description="Lipoprotein" evidence="2">
    <location>
        <begin position="28"/>
        <end position="492"/>
    </location>
</feature>
<name>A0ABQ0MTS0_9GAMM</name>
<sequence>MLNTFLKTSLYILLSLGLSGCASTSFSDLFSNYNQQMQKVKSAQQRGDFSQALALVPERSESNGTYNLSLLEKARLEFLASQHQQSQEDFAQVYRHVQQAEQAAKIQLSRGLENIAAVISNDNATRYDIPYYEQSMLHSYQALNYLSQHDLSGALVEIRRANLVQNKALRANQKALYDSQQKMANKGVSAASLASKYPSMSTAIGEVKNGFQNAYTFYLSGVLYEAAGQANDAYIDYKKALEIYPGNVTVQQDVWRLANSLAMDNDIQLFKKRFADDITKGLSQGHSQGYSQGISQTAQQKSPSGQLVVLVEQGIINSKQEVSIHLPIFTSHNDVRFYSLALPRYQNRLRHYSGLSLSYQGKRYQSQEIVRLQSLAAKQLQDEMPAIVTRQVIRLIAKEEIRQQMSRKGGDIGNILAAIYNIASEKADTRSWSTLPDSIHILRMDFAPGTHEVEMNINGNKRTVTFEINEGRQTLITLTAIGNYTHYQSINL</sequence>
<evidence type="ECO:0000256" key="2">
    <source>
        <dbReference type="SAM" id="SignalP"/>
    </source>
</evidence>
<dbReference type="EMBL" id="BDQM01000008">
    <property type="protein sequence ID" value="GAW95763.1"/>
    <property type="molecule type" value="Genomic_DNA"/>
</dbReference>
<feature type="repeat" description="TPR" evidence="1">
    <location>
        <begin position="214"/>
        <end position="247"/>
    </location>
</feature>
<organism evidence="3 4">
    <name type="scientific">Colwellia marinimaniae</name>
    <dbReference type="NCBI Taxonomy" id="1513592"/>
    <lineage>
        <taxon>Bacteria</taxon>
        <taxon>Pseudomonadati</taxon>
        <taxon>Pseudomonadota</taxon>
        <taxon>Gammaproteobacteria</taxon>
        <taxon>Alteromonadales</taxon>
        <taxon>Colwelliaceae</taxon>
        <taxon>Colwellia</taxon>
    </lineage>
</organism>
<dbReference type="InterPro" id="IPR019734">
    <property type="entry name" value="TPR_rpt"/>
</dbReference>
<evidence type="ECO:0000313" key="4">
    <source>
        <dbReference type="Proteomes" id="UP000197068"/>
    </source>
</evidence>
<comment type="caution">
    <text evidence="3">The sequence shown here is derived from an EMBL/GenBank/DDBJ whole genome shotgun (WGS) entry which is preliminary data.</text>
</comment>
<dbReference type="PROSITE" id="PS50005">
    <property type="entry name" value="TPR"/>
    <property type="match status" value="1"/>
</dbReference>
<accession>A0ABQ0MTS0</accession>
<feature type="signal peptide" evidence="2">
    <location>
        <begin position="1"/>
        <end position="27"/>
    </location>
</feature>
<dbReference type="RefSeq" id="WP_057179560.1">
    <property type="nucleotide sequence ID" value="NZ_BDQM01000008.1"/>
</dbReference>
<gene>
    <name evidence="3" type="ORF">MTCD1_01366</name>
</gene>
<evidence type="ECO:0000313" key="3">
    <source>
        <dbReference type="EMBL" id="GAW95763.1"/>
    </source>
</evidence>
<keyword evidence="1" id="KW-0802">TPR repeat</keyword>
<dbReference type="Gene3D" id="1.25.40.10">
    <property type="entry name" value="Tetratricopeptide repeat domain"/>
    <property type="match status" value="1"/>
</dbReference>
<reference evidence="3 4" key="1">
    <citation type="submission" date="2017-06" db="EMBL/GenBank/DDBJ databases">
        <title>Whole Genome Sequences of Colwellia marinimaniae MTCD1.</title>
        <authorList>
            <person name="Kusumoto H."/>
            <person name="Inoue M."/>
            <person name="Tanikawa K."/>
            <person name="Maeji H."/>
            <person name="Cameron J.H."/>
            <person name="Bartlett D.H."/>
        </authorList>
    </citation>
    <scope>NUCLEOTIDE SEQUENCE [LARGE SCALE GENOMIC DNA]</scope>
    <source>
        <strain evidence="3 4">MTCD1</strain>
    </source>
</reference>